<comment type="caution">
    <text evidence="3">The sequence shown here is derived from an EMBL/GenBank/DDBJ whole genome shotgun (WGS) entry which is preliminary data.</text>
</comment>
<dbReference type="RefSeq" id="WP_377965818.1">
    <property type="nucleotide sequence ID" value="NZ_JBHZOL010000085.1"/>
</dbReference>
<feature type="transmembrane region" description="Helical" evidence="2">
    <location>
        <begin position="293"/>
        <end position="312"/>
    </location>
</feature>
<keyword evidence="2" id="KW-0812">Transmembrane</keyword>
<feature type="compositionally biased region" description="Low complexity" evidence="1">
    <location>
        <begin position="48"/>
        <end position="57"/>
    </location>
</feature>
<dbReference type="EMBL" id="JBHZOL010000085">
    <property type="protein sequence ID" value="MFE4107268.1"/>
    <property type="molecule type" value="Genomic_DNA"/>
</dbReference>
<keyword evidence="2" id="KW-0472">Membrane</keyword>
<feature type="region of interest" description="Disordered" evidence="1">
    <location>
        <begin position="19"/>
        <end position="89"/>
    </location>
</feature>
<gene>
    <name evidence="3" type="ORF">ACFVKH_13315</name>
</gene>
<feature type="compositionally biased region" description="Basic and acidic residues" evidence="1">
    <location>
        <begin position="34"/>
        <end position="47"/>
    </location>
</feature>
<evidence type="ECO:0000256" key="1">
    <source>
        <dbReference type="SAM" id="MobiDB-lite"/>
    </source>
</evidence>
<feature type="compositionally biased region" description="Polar residues" evidence="1">
    <location>
        <begin position="58"/>
        <end position="75"/>
    </location>
</feature>
<proteinExistence type="predicted"/>
<keyword evidence="4" id="KW-1185">Reference proteome</keyword>
<evidence type="ECO:0000256" key="2">
    <source>
        <dbReference type="SAM" id="Phobius"/>
    </source>
</evidence>
<reference evidence="3 4" key="1">
    <citation type="submission" date="2024-10" db="EMBL/GenBank/DDBJ databases">
        <authorList>
            <person name="Ratan Roy A."/>
            <person name="Morales Sandoval P.H."/>
            <person name="De Los Santos Villalobos S."/>
            <person name="Chakraborty S."/>
            <person name="Mukherjee J."/>
        </authorList>
    </citation>
    <scope>NUCLEOTIDE SEQUENCE [LARGE SCALE GENOMIC DNA]</scope>
    <source>
        <strain evidence="3 4">S1</strain>
    </source>
</reference>
<feature type="transmembrane region" description="Helical" evidence="2">
    <location>
        <begin position="267"/>
        <end position="286"/>
    </location>
</feature>
<keyword evidence="2" id="KW-1133">Transmembrane helix</keyword>
<organism evidence="3 4">
    <name type="scientific">Almyronema epifaneia S1</name>
    <dbReference type="NCBI Taxonomy" id="2991925"/>
    <lineage>
        <taxon>Bacteria</taxon>
        <taxon>Bacillati</taxon>
        <taxon>Cyanobacteriota</taxon>
        <taxon>Cyanophyceae</taxon>
        <taxon>Nodosilineales</taxon>
        <taxon>Nodosilineaceae</taxon>
        <taxon>Almyronema</taxon>
        <taxon>Almyronema epifaneia</taxon>
    </lineage>
</organism>
<dbReference type="Proteomes" id="UP001600165">
    <property type="component" value="Unassembled WGS sequence"/>
</dbReference>
<feature type="compositionally biased region" description="Pro residues" evidence="1">
    <location>
        <begin position="76"/>
        <end position="89"/>
    </location>
</feature>
<evidence type="ECO:0000313" key="3">
    <source>
        <dbReference type="EMBL" id="MFE4107268.1"/>
    </source>
</evidence>
<protein>
    <submittedName>
        <fullName evidence="3">Uncharacterized protein</fullName>
    </submittedName>
</protein>
<accession>A0ABW6IGF0</accession>
<sequence length="337" mass="37748">MNNTDMELRAIREKLQSLQQEPLSLEATALPWDGHSDDPPGSRETPRRSPTLPRSSPDQIRTTVETLRQRSSQPLASPPPDRGVSEPPPAEVELPVAQYQQQLQQQAQQINQLSLAQEEAILQLKSMSDRYNLDLKHHLTRSGQAVPLPLPLCAFDAALVPAVHQNAQGNLTLTYRHLDLQQEERYAYELAENLRQRHGYQSPGLGEPSDGFDLALEAIWAEPIKAMQTLSLWIQQVYRLWRRKLGSPGQRTRQRQLQSAPLTFLDAVIWFSGGAMLRVGINFLLIAHPLLRLPVMLLLLGLSAGAIYRAVLLPRPDYAMGYRLLIAIAGLIVGGRL</sequence>
<name>A0ABW6IGF0_9CYAN</name>
<evidence type="ECO:0000313" key="4">
    <source>
        <dbReference type="Proteomes" id="UP001600165"/>
    </source>
</evidence>